<keyword evidence="3" id="KW-1185">Reference proteome</keyword>
<gene>
    <name evidence="2" type="ORF">NEMVEDRAFT_v1g219189</name>
</gene>
<evidence type="ECO:0000313" key="3">
    <source>
        <dbReference type="Proteomes" id="UP000001593"/>
    </source>
</evidence>
<feature type="coiled-coil region" evidence="1">
    <location>
        <begin position="84"/>
        <end position="160"/>
    </location>
</feature>
<dbReference type="EMBL" id="DS469896">
    <property type="protein sequence ID" value="EDO31492.1"/>
    <property type="molecule type" value="Genomic_DNA"/>
</dbReference>
<proteinExistence type="predicted"/>
<keyword evidence="1" id="KW-0175">Coiled coil</keyword>
<dbReference type="HOGENOM" id="CLU_1262896_0_0_1"/>
<accession>A7SXT3</accession>
<dbReference type="SUPFAM" id="SSF90257">
    <property type="entry name" value="Myosin rod fragments"/>
    <property type="match status" value="1"/>
</dbReference>
<dbReference type="InParanoid" id="A7SXT3"/>
<reference evidence="2 3" key="1">
    <citation type="journal article" date="2007" name="Science">
        <title>Sea anemone genome reveals ancestral eumetazoan gene repertoire and genomic organization.</title>
        <authorList>
            <person name="Putnam N.H."/>
            <person name="Srivastava M."/>
            <person name="Hellsten U."/>
            <person name="Dirks B."/>
            <person name="Chapman J."/>
            <person name="Salamov A."/>
            <person name="Terry A."/>
            <person name="Shapiro H."/>
            <person name="Lindquist E."/>
            <person name="Kapitonov V.V."/>
            <person name="Jurka J."/>
            <person name="Genikhovich G."/>
            <person name="Grigoriev I.V."/>
            <person name="Lucas S.M."/>
            <person name="Steele R.E."/>
            <person name="Finnerty J.R."/>
            <person name="Technau U."/>
            <person name="Martindale M.Q."/>
            <person name="Rokhsar D.S."/>
        </authorList>
    </citation>
    <scope>NUCLEOTIDE SEQUENCE [LARGE SCALE GENOMIC DNA]</scope>
    <source>
        <strain evidence="3">CH2 X CH6</strain>
    </source>
</reference>
<dbReference type="Proteomes" id="UP000001593">
    <property type="component" value="Unassembled WGS sequence"/>
</dbReference>
<organism evidence="2 3">
    <name type="scientific">Nematostella vectensis</name>
    <name type="common">Starlet sea anemone</name>
    <dbReference type="NCBI Taxonomy" id="45351"/>
    <lineage>
        <taxon>Eukaryota</taxon>
        <taxon>Metazoa</taxon>
        <taxon>Cnidaria</taxon>
        <taxon>Anthozoa</taxon>
        <taxon>Hexacorallia</taxon>
        <taxon>Actiniaria</taxon>
        <taxon>Edwardsiidae</taxon>
        <taxon>Nematostella</taxon>
    </lineage>
</organism>
<evidence type="ECO:0000256" key="1">
    <source>
        <dbReference type="SAM" id="Coils"/>
    </source>
</evidence>
<name>A7SXT3_NEMVE</name>
<sequence length="219" mass="26108">MIEDLKDRRDRLRTRITALQSEHGGRLILAINIHFSLLAQTETHQLFKTRSIYNFHFDLDNARPDLRVTNTRLLHQNIELMTKHFELEAEVKEKDDQVKALREKCSKLREKLAKTEQEKEDHFRTRNYLADLVNDLRKDLEDEVDRNKDLEAQVRKVRSRVKVNTLGSKEMQKYFRQLSDFIPRRNDQSSGTKEPTFYKEYMGSVPWKPEAWVFSSEAK</sequence>
<dbReference type="PhylomeDB" id="A7SXT3"/>
<protein>
    <submittedName>
        <fullName evidence="2">Uncharacterized protein</fullName>
    </submittedName>
</protein>
<dbReference type="AlphaFoldDB" id="A7SXT3"/>
<evidence type="ECO:0000313" key="2">
    <source>
        <dbReference type="EMBL" id="EDO31492.1"/>
    </source>
</evidence>